<evidence type="ECO:0000313" key="2">
    <source>
        <dbReference type="Proteomes" id="UP001177021"/>
    </source>
</evidence>
<comment type="caution">
    <text evidence="1">The sequence shown here is derived from an EMBL/GenBank/DDBJ whole genome shotgun (WGS) entry which is preliminary data.</text>
</comment>
<gene>
    <name evidence="1" type="ORF">MILVUS5_LOCUS36801</name>
</gene>
<dbReference type="Proteomes" id="UP001177021">
    <property type="component" value="Unassembled WGS sequence"/>
</dbReference>
<keyword evidence="2" id="KW-1185">Reference proteome</keyword>
<evidence type="ECO:0000313" key="1">
    <source>
        <dbReference type="EMBL" id="CAJ2673304.1"/>
    </source>
</evidence>
<dbReference type="EMBL" id="CASHSV030000716">
    <property type="protein sequence ID" value="CAJ2673304.1"/>
    <property type="molecule type" value="Genomic_DNA"/>
</dbReference>
<reference evidence="1" key="1">
    <citation type="submission" date="2023-10" db="EMBL/GenBank/DDBJ databases">
        <authorList>
            <person name="Rodriguez Cubillos JULIANA M."/>
            <person name="De Vega J."/>
        </authorList>
    </citation>
    <scope>NUCLEOTIDE SEQUENCE</scope>
</reference>
<proteinExistence type="predicted"/>
<organism evidence="1 2">
    <name type="scientific">Trifolium pratense</name>
    <name type="common">Red clover</name>
    <dbReference type="NCBI Taxonomy" id="57577"/>
    <lineage>
        <taxon>Eukaryota</taxon>
        <taxon>Viridiplantae</taxon>
        <taxon>Streptophyta</taxon>
        <taxon>Embryophyta</taxon>
        <taxon>Tracheophyta</taxon>
        <taxon>Spermatophyta</taxon>
        <taxon>Magnoliopsida</taxon>
        <taxon>eudicotyledons</taxon>
        <taxon>Gunneridae</taxon>
        <taxon>Pentapetalae</taxon>
        <taxon>rosids</taxon>
        <taxon>fabids</taxon>
        <taxon>Fabales</taxon>
        <taxon>Fabaceae</taxon>
        <taxon>Papilionoideae</taxon>
        <taxon>50 kb inversion clade</taxon>
        <taxon>NPAAA clade</taxon>
        <taxon>Hologalegina</taxon>
        <taxon>IRL clade</taxon>
        <taxon>Trifolieae</taxon>
        <taxon>Trifolium</taxon>
    </lineage>
</organism>
<name>A0ACB0LYI8_TRIPR</name>
<accession>A0ACB0LYI8</accession>
<sequence length="164" mass="18793">MANKSDKPFHPALAVTNVKNFISITLEMEKSHYPSWAELFKIHCRAYEVIDHIIPPEPAVETSKTASEKEKEVAESDPKLWSRLDAIVLQWIYGTISTDLLHTILEPNSTAQQAWERLENIFQDNKNSRAVYLENQFANVNMNDFPNISAYCQEVKMLADQLAI</sequence>
<protein>
    <submittedName>
        <fullName evidence="1">Uncharacterized protein</fullName>
    </submittedName>
</protein>